<dbReference type="Proteomes" id="UP000198615">
    <property type="component" value="Unassembled WGS sequence"/>
</dbReference>
<keyword evidence="2" id="KW-1185">Reference proteome</keyword>
<evidence type="ECO:0000313" key="1">
    <source>
        <dbReference type="EMBL" id="SDF22993.1"/>
    </source>
</evidence>
<accession>A0A8G2F1M0</accession>
<name>A0A8G2F1M0_9PROT</name>
<dbReference type="AlphaFoldDB" id="A0A8G2F1M0"/>
<proteinExistence type="predicted"/>
<reference evidence="1 2" key="1">
    <citation type="submission" date="2016-10" db="EMBL/GenBank/DDBJ databases">
        <authorList>
            <person name="Varghese N."/>
            <person name="Submissions S."/>
        </authorList>
    </citation>
    <scope>NUCLEOTIDE SEQUENCE [LARGE SCALE GENOMIC DNA]</scope>
    <source>
        <strain evidence="1 2">DSM 18839</strain>
    </source>
</reference>
<organism evidence="1 2">
    <name type="scientific">Thalassobaculum litoreum DSM 18839</name>
    <dbReference type="NCBI Taxonomy" id="1123362"/>
    <lineage>
        <taxon>Bacteria</taxon>
        <taxon>Pseudomonadati</taxon>
        <taxon>Pseudomonadota</taxon>
        <taxon>Alphaproteobacteria</taxon>
        <taxon>Rhodospirillales</taxon>
        <taxon>Thalassobaculaceae</taxon>
        <taxon>Thalassobaculum</taxon>
    </lineage>
</organism>
<dbReference type="EMBL" id="FNBW01000002">
    <property type="protein sequence ID" value="SDF22993.1"/>
    <property type="molecule type" value="Genomic_DNA"/>
</dbReference>
<evidence type="ECO:0000313" key="2">
    <source>
        <dbReference type="Proteomes" id="UP000198615"/>
    </source>
</evidence>
<sequence length="66" mass="6841">MSSLQITLAVVFLVAAVLAAGLASWGISGLFPGGSKKASADPAEPEDYATRLERKNLAAKRTHNGD</sequence>
<comment type="caution">
    <text evidence="1">The sequence shown here is derived from an EMBL/GenBank/DDBJ whole genome shotgun (WGS) entry which is preliminary data.</text>
</comment>
<protein>
    <submittedName>
        <fullName evidence="1">Uncharacterized protein</fullName>
    </submittedName>
</protein>
<dbReference type="RefSeq" id="WP_093148162.1">
    <property type="nucleotide sequence ID" value="NZ_FNBW01000002.1"/>
</dbReference>
<gene>
    <name evidence="1" type="ORF">SAMN05660686_00652</name>
</gene>